<proteinExistence type="predicted"/>
<accession>A0ABR0Q6Y3</accession>
<dbReference type="Proteomes" id="UP001358586">
    <property type="component" value="Chromosome 4"/>
</dbReference>
<gene>
    <name evidence="1" type="ORF">PVK06_010624</name>
</gene>
<evidence type="ECO:0000313" key="2">
    <source>
        <dbReference type="Proteomes" id="UP001358586"/>
    </source>
</evidence>
<name>A0ABR0Q6Y3_GOSAR</name>
<dbReference type="EMBL" id="JARKNE010000004">
    <property type="protein sequence ID" value="KAK5834944.1"/>
    <property type="molecule type" value="Genomic_DNA"/>
</dbReference>
<sequence>MATMMAKIGSCGLDFGMADSGWGEIGRPKQIESFLPLAEECSMQNGSLRSQQWNEDRFEMGTSERNSWEMALGQAFLLSLNILDAGESTGLADDGRCCHAIWCWTPTVHTGGSASALYPEA</sequence>
<keyword evidence="2" id="KW-1185">Reference proteome</keyword>
<organism evidence="1 2">
    <name type="scientific">Gossypium arboreum</name>
    <name type="common">Tree cotton</name>
    <name type="synonym">Gossypium nanking</name>
    <dbReference type="NCBI Taxonomy" id="29729"/>
    <lineage>
        <taxon>Eukaryota</taxon>
        <taxon>Viridiplantae</taxon>
        <taxon>Streptophyta</taxon>
        <taxon>Embryophyta</taxon>
        <taxon>Tracheophyta</taxon>
        <taxon>Spermatophyta</taxon>
        <taxon>Magnoliopsida</taxon>
        <taxon>eudicotyledons</taxon>
        <taxon>Gunneridae</taxon>
        <taxon>Pentapetalae</taxon>
        <taxon>rosids</taxon>
        <taxon>malvids</taxon>
        <taxon>Malvales</taxon>
        <taxon>Malvaceae</taxon>
        <taxon>Malvoideae</taxon>
        <taxon>Gossypium</taxon>
    </lineage>
</organism>
<comment type="caution">
    <text evidence="1">The sequence shown here is derived from an EMBL/GenBank/DDBJ whole genome shotgun (WGS) entry which is preliminary data.</text>
</comment>
<reference evidence="1 2" key="1">
    <citation type="submission" date="2023-03" db="EMBL/GenBank/DDBJ databases">
        <title>WGS of Gossypium arboreum.</title>
        <authorList>
            <person name="Yu D."/>
        </authorList>
    </citation>
    <scope>NUCLEOTIDE SEQUENCE [LARGE SCALE GENOMIC DNA]</scope>
    <source>
        <tissue evidence="1">Leaf</tissue>
    </source>
</reference>
<protein>
    <submittedName>
        <fullName evidence="1">Uncharacterized protein</fullName>
    </submittedName>
</protein>
<evidence type="ECO:0000313" key="1">
    <source>
        <dbReference type="EMBL" id="KAK5834944.1"/>
    </source>
</evidence>